<dbReference type="PANTHER" id="PTHR35340">
    <property type="entry name" value="PQQ ENZYME REPEAT PROTEIN-RELATED"/>
    <property type="match status" value="1"/>
</dbReference>
<keyword evidence="5" id="KW-1185">Reference proteome</keyword>
<proteinExistence type="predicted"/>
<protein>
    <recommendedName>
        <fullName evidence="6">ASST-domain-containing protein</fullName>
    </recommendedName>
</protein>
<dbReference type="InterPro" id="IPR053143">
    <property type="entry name" value="Arylsulfate_ST"/>
</dbReference>
<feature type="chain" id="PRO_5042279946" description="ASST-domain-containing protein" evidence="3">
    <location>
        <begin position="18"/>
        <end position="672"/>
    </location>
</feature>
<accession>A0AAD6D3X2</accession>
<gene>
    <name evidence="4" type="ORF">N7494_002402</name>
</gene>
<dbReference type="Pfam" id="PF14269">
    <property type="entry name" value="Arylsulfotran_2"/>
    <property type="match status" value="1"/>
</dbReference>
<evidence type="ECO:0000256" key="2">
    <source>
        <dbReference type="SAM" id="Phobius"/>
    </source>
</evidence>
<feature type="transmembrane region" description="Helical" evidence="2">
    <location>
        <begin position="618"/>
        <end position="639"/>
    </location>
</feature>
<evidence type="ECO:0000256" key="1">
    <source>
        <dbReference type="SAM" id="MobiDB-lite"/>
    </source>
</evidence>
<evidence type="ECO:0008006" key="6">
    <source>
        <dbReference type="Google" id="ProtNLM"/>
    </source>
</evidence>
<dbReference type="InterPro" id="IPR039535">
    <property type="entry name" value="ASST-like"/>
</dbReference>
<organism evidence="4 5">
    <name type="scientific">Penicillium frequentans</name>
    <dbReference type="NCBI Taxonomy" id="3151616"/>
    <lineage>
        <taxon>Eukaryota</taxon>
        <taxon>Fungi</taxon>
        <taxon>Dikarya</taxon>
        <taxon>Ascomycota</taxon>
        <taxon>Pezizomycotina</taxon>
        <taxon>Eurotiomycetes</taxon>
        <taxon>Eurotiomycetidae</taxon>
        <taxon>Eurotiales</taxon>
        <taxon>Aspergillaceae</taxon>
        <taxon>Penicillium</taxon>
    </lineage>
</organism>
<feature type="region of interest" description="Disordered" evidence="1">
    <location>
        <begin position="514"/>
        <end position="598"/>
    </location>
</feature>
<dbReference type="EMBL" id="JAQIZZ010000002">
    <property type="protein sequence ID" value="KAJ5553024.1"/>
    <property type="molecule type" value="Genomic_DNA"/>
</dbReference>
<dbReference type="AlphaFoldDB" id="A0AAD6D3X2"/>
<keyword evidence="2" id="KW-1133">Transmembrane helix</keyword>
<dbReference type="PANTHER" id="PTHR35340:SF8">
    <property type="entry name" value="ASST-DOMAIN-CONTAINING PROTEIN"/>
    <property type="match status" value="1"/>
</dbReference>
<feature type="signal peptide" evidence="3">
    <location>
        <begin position="1"/>
        <end position="17"/>
    </location>
</feature>
<comment type="caution">
    <text evidence="4">The sequence shown here is derived from an EMBL/GenBank/DDBJ whole genome shotgun (WGS) entry which is preliminary data.</text>
</comment>
<reference evidence="4 5" key="1">
    <citation type="journal article" date="2023" name="IMA Fungus">
        <title>Comparative genomic study of the Penicillium genus elucidates a diverse pangenome and 15 lateral gene transfer events.</title>
        <authorList>
            <person name="Petersen C."/>
            <person name="Sorensen T."/>
            <person name="Nielsen M.R."/>
            <person name="Sondergaard T.E."/>
            <person name="Sorensen J.L."/>
            <person name="Fitzpatrick D.A."/>
            <person name="Frisvad J.C."/>
            <person name="Nielsen K.L."/>
        </authorList>
    </citation>
    <scope>NUCLEOTIDE SEQUENCE [LARGE SCALE GENOMIC DNA]</scope>
    <source>
        <strain evidence="4 5">IBT 35679</strain>
    </source>
</reference>
<dbReference type="Proteomes" id="UP001220324">
    <property type="component" value="Unassembled WGS sequence"/>
</dbReference>
<name>A0AAD6D3X2_9EURO</name>
<feature type="compositionally biased region" description="Low complexity" evidence="1">
    <location>
        <begin position="565"/>
        <end position="582"/>
    </location>
</feature>
<feature type="compositionally biased region" description="Low complexity" evidence="1">
    <location>
        <begin position="540"/>
        <end position="550"/>
    </location>
</feature>
<keyword evidence="3" id="KW-0732">Signal</keyword>
<keyword evidence="2" id="KW-0812">Transmembrane</keyword>
<evidence type="ECO:0000313" key="4">
    <source>
        <dbReference type="EMBL" id="KAJ5553024.1"/>
    </source>
</evidence>
<evidence type="ECO:0000313" key="5">
    <source>
        <dbReference type="Proteomes" id="UP001220324"/>
    </source>
</evidence>
<sequence>MLFLGALLLSCLQNVVAQRHDADLMSFVTLPEVRALKWEVTHHDREREAPGYWFVAPYGQISPENPTQKYQQYQVGPYIYDNDGMLVWAGPSLYDNRNAFDFRANLNMDGEPHLSFIVAWDNENGNDRGHGVIVDKHYQIEKEVLPLSDVHDFNMHEFNILDGGKTVLACVYRQVEVDLADFGRPNEKSWVVSGGFAEFDIETNQLLAQWNSLDHIALHESNMFHAWDGVQGAPGWDYVHANAVDKNAAGDYIISMRFTSTIYGVSGVDGNVMWRLGGLESDFTQDFTFSKQHDVKFVSSNGTHHVISFLNNASDERGNDENMSSVLHVELDTVAMTAHVVKRINRPDAGLTRLRGSAEVLPNGNIFIGWSERGYQSEHAPNGDVLMTARFASTRYSTYRAYKSEFTGRPLTPPDVVASVYGTSSTDITTIMYVSWNGATDVAGWNFYAKAYDRGDSVFIGHANKTDFETMYIVDGYMDWITAEAVDRDGNSMMKSRIIRSDIPSNWQAVGFLGATSPSPDDPSLVSSAYEESKSHPTESTDTTDSADSTDSTDDTAETIIEVNTDTTDATDTTEDTSSGSMDDMDMDDSSDSTSSSYSDAKEVAKAVNKAYEVIRGVGALLIFILVSCSVGGVGFACYRMFTSRKSRSYQHISSEEDIPTEEIHLRSQAQE</sequence>
<keyword evidence="2" id="KW-0472">Membrane</keyword>
<evidence type="ECO:0000256" key="3">
    <source>
        <dbReference type="SAM" id="SignalP"/>
    </source>
</evidence>